<dbReference type="SMART" id="SM00304">
    <property type="entry name" value="HAMP"/>
    <property type="match status" value="1"/>
</dbReference>
<dbReference type="Proteomes" id="UP000621560">
    <property type="component" value="Unassembled WGS sequence"/>
</dbReference>
<dbReference type="AlphaFoldDB" id="A0A927GUV4"/>
<keyword evidence="3" id="KW-0597">Phosphoprotein</keyword>
<dbReference type="EMBL" id="JACXIZ010000053">
    <property type="protein sequence ID" value="MBD2848102.1"/>
    <property type="molecule type" value="Genomic_DNA"/>
</dbReference>
<evidence type="ECO:0000256" key="7">
    <source>
        <dbReference type="SAM" id="Phobius"/>
    </source>
</evidence>
<dbReference type="PANTHER" id="PTHR34220">
    <property type="entry name" value="SENSOR HISTIDINE KINASE YPDA"/>
    <property type="match status" value="1"/>
</dbReference>
<keyword evidence="5 9" id="KW-0418">Kinase</keyword>
<keyword evidence="10" id="KW-1185">Reference proteome</keyword>
<dbReference type="CDD" id="cd06225">
    <property type="entry name" value="HAMP"/>
    <property type="match status" value="1"/>
</dbReference>
<accession>A0A927GUV4</accession>
<feature type="transmembrane region" description="Helical" evidence="7">
    <location>
        <begin position="289"/>
        <end position="309"/>
    </location>
</feature>
<dbReference type="InterPro" id="IPR003594">
    <property type="entry name" value="HATPase_dom"/>
</dbReference>
<dbReference type="Pfam" id="PF02518">
    <property type="entry name" value="HATPase_c"/>
    <property type="match status" value="1"/>
</dbReference>
<comment type="caution">
    <text evidence="9">The sequence shown here is derived from an EMBL/GenBank/DDBJ whole genome shotgun (WGS) entry which is preliminary data.</text>
</comment>
<keyword evidence="6 7" id="KW-0472">Membrane</keyword>
<dbReference type="RefSeq" id="WP_190921203.1">
    <property type="nucleotide sequence ID" value="NZ_JACXIZ010000053.1"/>
</dbReference>
<proteinExistence type="predicted"/>
<dbReference type="PROSITE" id="PS50885">
    <property type="entry name" value="HAMP"/>
    <property type="match status" value="1"/>
</dbReference>
<keyword evidence="2" id="KW-1003">Cell membrane</keyword>
<evidence type="ECO:0000256" key="4">
    <source>
        <dbReference type="ARBA" id="ARBA00022679"/>
    </source>
</evidence>
<comment type="subcellular location">
    <subcellularLocation>
        <location evidence="1">Cell membrane</location>
        <topology evidence="1">Multi-pass membrane protein</topology>
    </subcellularLocation>
</comment>
<dbReference type="Gene3D" id="3.30.450.20">
    <property type="entry name" value="PAS domain"/>
    <property type="match status" value="1"/>
</dbReference>
<keyword evidence="7" id="KW-1133">Transmembrane helix</keyword>
<gene>
    <name evidence="9" type="ORF">IDH44_23135</name>
</gene>
<feature type="domain" description="HAMP" evidence="8">
    <location>
        <begin position="310"/>
        <end position="362"/>
    </location>
</feature>
<evidence type="ECO:0000256" key="1">
    <source>
        <dbReference type="ARBA" id="ARBA00004651"/>
    </source>
</evidence>
<dbReference type="InterPro" id="IPR036890">
    <property type="entry name" value="HATPase_C_sf"/>
</dbReference>
<dbReference type="GO" id="GO:0000155">
    <property type="term" value="F:phosphorelay sensor kinase activity"/>
    <property type="evidence" value="ECO:0007669"/>
    <property type="project" value="InterPro"/>
</dbReference>
<evidence type="ECO:0000256" key="6">
    <source>
        <dbReference type="ARBA" id="ARBA00023136"/>
    </source>
</evidence>
<reference evidence="9" key="1">
    <citation type="submission" date="2020-09" db="EMBL/GenBank/DDBJ databases">
        <title>A novel bacterium of genus Paenibacillus, isolated from South China Sea.</title>
        <authorList>
            <person name="Huang H."/>
            <person name="Mo K."/>
            <person name="Hu Y."/>
        </authorList>
    </citation>
    <scope>NUCLEOTIDE SEQUENCE</scope>
    <source>
        <strain evidence="9">IB182496</strain>
    </source>
</reference>
<protein>
    <submittedName>
        <fullName evidence="9">Sensor histidine kinase</fullName>
    </submittedName>
</protein>
<dbReference type="InterPro" id="IPR010559">
    <property type="entry name" value="Sig_transdc_His_kin_internal"/>
</dbReference>
<dbReference type="Pfam" id="PF00672">
    <property type="entry name" value="HAMP"/>
    <property type="match status" value="1"/>
</dbReference>
<name>A0A927GUV4_9BACL</name>
<evidence type="ECO:0000259" key="8">
    <source>
        <dbReference type="PROSITE" id="PS50885"/>
    </source>
</evidence>
<dbReference type="InterPro" id="IPR050640">
    <property type="entry name" value="Bact_2-comp_sensor_kinase"/>
</dbReference>
<feature type="transmembrane region" description="Helical" evidence="7">
    <location>
        <begin position="7"/>
        <end position="28"/>
    </location>
</feature>
<keyword evidence="7" id="KW-0812">Transmembrane</keyword>
<evidence type="ECO:0000256" key="2">
    <source>
        <dbReference type="ARBA" id="ARBA00022475"/>
    </source>
</evidence>
<dbReference type="Pfam" id="PF06580">
    <property type="entry name" value="His_kinase"/>
    <property type="match status" value="1"/>
</dbReference>
<keyword evidence="4" id="KW-0808">Transferase</keyword>
<dbReference type="Gene3D" id="6.10.340.10">
    <property type="match status" value="1"/>
</dbReference>
<sequence length="582" mass="67557">MRRHVNIFNKIIVMIILLLIPIVILHAYSNQVSKEVVRQEIMESNRSRLSFFVSQLDTTVEQFSTVAFMLMEDPDVIKFQDRLNTSSLFNQVQTMESLQSKIHLQSNVRNWANDIVLYFPQMDEAIYSDQLHSYDRDYFNSHLLSNQWSYRHMNWNGREEDRFVWHTVTPLHLRQDITKANLVIEVNFPTRNITNMLAQFQQGGIGATFLYHPDGEPIADKDADIRRIARVAEQLHTEQLGTSGNIQMTVANQKYLLSYQESEQLAGWYLIDYKPLDHIFLPIRRTGTLFFVSTTLLCLMSFLAAFLLYRNVQRPIFHLTRSLQQMKAGDYSVRLNMKTNNEFSFLIQRFNAMVEQIQELIERVLAERIRVRESHLKLLQSQINPHFLYNSFAFIQNMAHLRKYEPIIAMTQNLSGYYRNTTRVENQWVSLGEEIAIVTQYLTIQQMQLHRFRYSIAIPPTLMDMKVPKLFLQPIVENAVVHGIESQLSEGQIKLSAKENEKAYVFTVEDSGPGLSPEQIRMLALKIVAPLSEEVGCGLWNVHQRCLYKYGEGSGVSFDISDLGGLLVRITMVKPSQDNDVV</sequence>
<dbReference type="SUPFAM" id="SSF55874">
    <property type="entry name" value="ATPase domain of HSP90 chaperone/DNA topoisomerase II/histidine kinase"/>
    <property type="match status" value="1"/>
</dbReference>
<dbReference type="Gene3D" id="3.30.565.10">
    <property type="entry name" value="Histidine kinase-like ATPase, C-terminal domain"/>
    <property type="match status" value="1"/>
</dbReference>
<dbReference type="SUPFAM" id="SSF158472">
    <property type="entry name" value="HAMP domain-like"/>
    <property type="match status" value="1"/>
</dbReference>
<evidence type="ECO:0000313" key="9">
    <source>
        <dbReference type="EMBL" id="MBD2848102.1"/>
    </source>
</evidence>
<organism evidence="9 10">
    <name type="scientific">Paenibacillus sabuli</name>
    <dbReference type="NCBI Taxonomy" id="2772509"/>
    <lineage>
        <taxon>Bacteria</taxon>
        <taxon>Bacillati</taxon>
        <taxon>Bacillota</taxon>
        <taxon>Bacilli</taxon>
        <taxon>Bacillales</taxon>
        <taxon>Paenibacillaceae</taxon>
        <taxon>Paenibacillus</taxon>
    </lineage>
</organism>
<evidence type="ECO:0000256" key="5">
    <source>
        <dbReference type="ARBA" id="ARBA00022777"/>
    </source>
</evidence>
<dbReference type="InterPro" id="IPR003660">
    <property type="entry name" value="HAMP_dom"/>
</dbReference>
<evidence type="ECO:0000313" key="10">
    <source>
        <dbReference type="Proteomes" id="UP000621560"/>
    </source>
</evidence>
<dbReference type="GO" id="GO:0005886">
    <property type="term" value="C:plasma membrane"/>
    <property type="evidence" value="ECO:0007669"/>
    <property type="project" value="UniProtKB-SubCell"/>
</dbReference>
<evidence type="ECO:0000256" key="3">
    <source>
        <dbReference type="ARBA" id="ARBA00022553"/>
    </source>
</evidence>
<dbReference type="PANTHER" id="PTHR34220:SF7">
    <property type="entry name" value="SENSOR HISTIDINE KINASE YPDA"/>
    <property type="match status" value="1"/>
</dbReference>